<dbReference type="InterPro" id="IPR036890">
    <property type="entry name" value="HATPase_C_sf"/>
</dbReference>
<dbReference type="PROSITE" id="PS50113">
    <property type="entry name" value="PAC"/>
    <property type="match status" value="1"/>
</dbReference>
<dbReference type="InterPro" id="IPR003661">
    <property type="entry name" value="HisK_dim/P_dom"/>
</dbReference>
<gene>
    <name evidence="11" type="ORF">JZ786_19360</name>
</gene>
<evidence type="ECO:0000313" key="12">
    <source>
        <dbReference type="Proteomes" id="UP000663505"/>
    </source>
</evidence>
<dbReference type="PROSITE" id="PS50109">
    <property type="entry name" value="HIS_KIN"/>
    <property type="match status" value="1"/>
</dbReference>
<accession>A0A9X7Z6P9</accession>
<dbReference type="SUPFAM" id="SSF55785">
    <property type="entry name" value="PYP-like sensor domain (PAS domain)"/>
    <property type="match status" value="1"/>
</dbReference>
<dbReference type="InterPro" id="IPR003594">
    <property type="entry name" value="HATPase_dom"/>
</dbReference>
<evidence type="ECO:0000256" key="1">
    <source>
        <dbReference type="ARBA" id="ARBA00000085"/>
    </source>
</evidence>
<dbReference type="Pfam" id="PF02518">
    <property type="entry name" value="HATPase_c"/>
    <property type="match status" value="1"/>
</dbReference>
<evidence type="ECO:0000256" key="5">
    <source>
        <dbReference type="ARBA" id="ARBA00022741"/>
    </source>
</evidence>
<evidence type="ECO:0000256" key="8">
    <source>
        <dbReference type="ARBA" id="ARBA00023012"/>
    </source>
</evidence>
<dbReference type="InterPro" id="IPR000014">
    <property type="entry name" value="PAS"/>
</dbReference>
<dbReference type="Proteomes" id="UP000663505">
    <property type="component" value="Chromosome"/>
</dbReference>
<dbReference type="Pfam" id="PF00512">
    <property type="entry name" value="HisKA"/>
    <property type="match status" value="1"/>
</dbReference>
<evidence type="ECO:0000256" key="6">
    <source>
        <dbReference type="ARBA" id="ARBA00022777"/>
    </source>
</evidence>
<dbReference type="EC" id="2.7.13.3" evidence="2"/>
<keyword evidence="3" id="KW-0597">Phosphoprotein</keyword>
<dbReference type="SUPFAM" id="SSF55874">
    <property type="entry name" value="ATPase domain of HSP90 chaperone/DNA topoisomerase II/histidine kinase"/>
    <property type="match status" value="1"/>
</dbReference>
<dbReference type="Pfam" id="PF13426">
    <property type="entry name" value="PAS_9"/>
    <property type="match status" value="1"/>
</dbReference>
<name>A0A9X7Z6P9_9BACL</name>
<dbReference type="SMART" id="SM00387">
    <property type="entry name" value="HATPase_c"/>
    <property type="match status" value="1"/>
</dbReference>
<evidence type="ECO:0000256" key="7">
    <source>
        <dbReference type="ARBA" id="ARBA00022840"/>
    </source>
</evidence>
<dbReference type="CDD" id="cd00130">
    <property type="entry name" value="PAS"/>
    <property type="match status" value="1"/>
</dbReference>
<dbReference type="SMART" id="SM00091">
    <property type="entry name" value="PAS"/>
    <property type="match status" value="1"/>
</dbReference>
<dbReference type="CDD" id="cd00082">
    <property type="entry name" value="HisKA"/>
    <property type="match status" value="1"/>
</dbReference>
<dbReference type="Gene3D" id="3.30.450.20">
    <property type="entry name" value="PAS domain"/>
    <property type="match status" value="1"/>
</dbReference>
<keyword evidence="5" id="KW-0547">Nucleotide-binding</keyword>
<evidence type="ECO:0000256" key="4">
    <source>
        <dbReference type="ARBA" id="ARBA00022679"/>
    </source>
</evidence>
<evidence type="ECO:0000259" key="9">
    <source>
        <dbReference type="PROSITE" id="PS50109"/>
    </source>
</evidence>
<dbReference type="InterPro" id="IPR005467">
    <property type="entry name" value="His_kinase_dom"/>
</dbReference>
<feature type="domain" description="Histidine kinase" evidence="9">
    <location>
        <begin position="154"/>
        <end position="359"/>
    </location>
</feature>
<dbReference type="NCBIfam" id="TIGR00229">
    <property type="entry name" value="sensory_box"/>
    <property type="match status" value="1"/>
</dbReference>
<evidence type="ECO:0000313" key="11">
    <source>
        <dbReference type="EMBL" id="QSO46591.1"/>
    </source>
</evidence>
<feature type="domain" description="PAC" evidence="10">
    <location>
        <begin position="89"/>
        <end position="141"/>
    </location>
</feature>
<dbReference type="SUPFAM" id="SSF47384">
    <property type="entry name" value="Homodimeric domain of signal transducing histidine kinase"/>
    <property type="match status" value="1"/>
</dbReference>
<dbReference type="InterPro" id="IPR004358">
    <property type="entry name" value="Sig_transdc_His_kin-like_C"/>
</dbReference>
<dbReference type="GO" id="GO:0005524">
    <property type="term" value="F:ATP binding"/>
    <property type="evidence" value="ECO:0007669"/>
    <property type="project" value="UniProtKB-KW"/>
</dbReference>
<dbReference type="InterPro" id="IPR000700">
    <property type="entry name" value="PAS-assoc_C"/>
</dbReference>
<proteinExistence type="predicted"/>
<dbReference type="Gene3D" id="3.30.565.10">
    <property type="entry name" value="Histidine kinase-like ATPase, C-terminal domain"/>
    <property type="match status" value="1"/>
</dbReference>
<dbReference type="GO" id="GO:0006355">
    <property type="term" value="P:regulation of DNA-templated transcription"/>
    <property type="evidence" value="ECO:0007669"/>
    <property type="project" value="InterPro"/>
</dbReference>
<dbReference type="PRINTS" id="PR00344">
    <property type="entry name" value="BCTRLSENSOR"/>
</dbReference>
<keyword evidence="4" id="KW-0808">Transferase</keyword>
<comment type="catalytic activity">
    <reaction evidence="1">
        <text>ATP + protein L-histidine = ADP + protein N-phospho-L-histidine.</text>
        <dbReference type="EC" id="2.7.13.3"/>
    </reaction>
</comment>
<evidence type="ECO:0000256" key="3">
    <source>
        <dbReference type="ARBA" id="ARBA00022553"/>
    </source>
</evidence>
<keyword evidence="6" id="KW-0418">Kinase</keyword>
<dbReference type="SMART" id="SM00388">
    <property type="entry name" value="HisKA"/>
    <property type="match status" value="1"/>
</dbReference>
<dbReference type="InterPro" id="IPR035965">
    <property type="entry name" value="PAS-like_dom_sf"/>
</dbReference>
<dbReference type="CDD" id="cd00075">
    <property type="entry name" value="HATPase"/>
    <property type="match status" value="1"/>
</dbReference>
<dbReference type="PANTHER" id="PTHR43065:SF34">
    <property type="entry name" value="SPORULATION KINASE A"/>
    <property type="match status" value="1"/>
</dbReference>
<dbReference type="Gene3D" id="1.10.287.130">
    <property type="match status" value="1"/>
</dbReference>
<keyword evidence="7" id="KW-0067">ATP-binding</keyword>
<reference evidence="11 12" key="1">
    <citation type="submission" date="2021-02" db="EMBL/GenBank/DDBJ databases">
        <title>Alicyclobacillus curvatus sp. nov. and Alicyclobacillus mengziensis sp. nov., two acidophilic bacteria isolated from acid mine drainage.</title>
        <authorList>
            <person name="Huang Y."/>
        </authorList>
    </citation>
    <scope>NUCLEOTIDE SEQUENCE [LARGE SCALE GENOMIC DNA]</scope>
    <source>
        <strain evidence="11 12">S30H14</strain>
    </source>
</reference>
<keyword evidence="8" id="KW-0902">Two-component regulatory system</keyword>
<dbReference type="PANTHER" id="PTHR43065">
    <property type="entry name" value="SENSOR HISTIDINE KINASE"/>
    <property type="match status" value="1"/>
</dbReference>
<dbReference type="InterPro" id="IPR036097">
    <property type="entry name" value="HisK_dim/P_sf"/>
</dbReference>
<organism evidence="11 12">
    <name type="scientific">Alicyclobacillus mengziensis</name>
    <dbReference type="NCBI Taxonomy" id="2931921"/>
    <lineage>
        <taxon>Bacteria</taxon>
        <taxon>Bacillati</taxon>
        <taxon>Bacillota</taxon>
        <taxon>Bacilli</taxon>
        <taxon>Bacillales</taxon>
        <taxon>Alicyclobacillaceae</taxon>
        <taxon>Alicyclobacillus</taxon>
    </lineage>
</organism>
<protein>
    <recommendedName>
        <fullName evidence="2">histidine kinase</fullName>
        <ecNumber evidence="2">2.7.13.3</ecNumber>
    </recommendedName>
</protein>
<dbReference type="AlphaFoldDB" id="A0A9X7Z6P9"/>
<sequence length="375" mass="42262">MVSVLRDVTEVKLNEEEYIRVKHEFESVVDNMADAISMINLSGEITWVNLAFQKMFSWEEKSERTRFLTLASDKINEWIEVVKRNERIVGSEFSLPMKDGQSIYLSVTVSPIYCRDGQVCAMSLILRDVTERVVNNNLLRRAEQLSMAGQMAAGIAHEIRNPLASLRGFTQLIRGGSDRIFEYCDIMIREFDRINAIVEQLLLLSKPKKVEHKPANMIQLLDDVLLLLESQSNLRNIRVVREYASEEVMVECAEDDLKQVFINILKNGIEATPSGKEITVSVINEGDGQTRVRFQDQGPGVPANTISRLGQPFQTTKSNGTGLGLMVTSRIVKEHGGQLEIINGSHEGAIVDVRLPLESATLQLQHTRSGTWRYS</sequence>
<evidence type="ECO:0000256" key="2">
    <source>
        <dbReference type="ARBA" id="ARBA00012438"/>
    </source>
</evidence>
<dbReference type="KEGG" id="afx:JZ786_19360"/>
<evidence type="ECO:0000259" key="10">
    <source>
        <dbReference type="PROSITE" id="PS50113"/>
    </source>
</evidence>
<dbReference type="EMBL" id="CP071182">
    <property type="protein sequence ID" value="QSO46591.1"/>
    <property type="molecule type" value="Genomic_DNA"/>
</dbReference>
<keyword evidence="12" id="KW-1185">Reference proteome</keyword>
<dbReference type="GO" id="GO:0000155">
    <property type="term" value="F:phosphorelay sensor kinase activity"/>
    <property type="evidence" value="ECO:0007669"/>
    <property type="project" value="InterPro"/>
</dbReference>